<evidence type="ECO:0000313" key="1">
    <source>
        <dbReference type="EMBL" id="CAG8611285.1"/>
    </source>
</evidence>
<comment type="caution">
    <text evidence="1">The sequence shown here is derived from an EMBL/GenBank/DDBJ whole genome shotgun (WGS) entry which is preliminary data.</text>
</comment>
<proteinExistence type="predicted"/>
<sequence>MSHNIHSSRYSDLPDLPLKPPTWMYKKKCKLIHFSYSLRNPTFQQGYHGIQPSFIIGTLHLKFPNRKPLKARKIEIYFKGSMSKANKKLFESTRNELDGEITELNLTFEFKIPKDSPSTVIPINSLKAQGEISYSIRAVITQRPLKFLNMEKPRCKMVEVRCPITRWSLPITATASRNNYESLNDTSPVMFTKSNKQVEGQITFGQSTFRNESLVMVPLKLVFHHSNTHIRSFASGRPHIKKICMQLKEYQRLKVKARYYMEKRSLISSEFPPSKLSSIPDAPDEFHMELKLDTSLADCKYPINSAAQTEMVDVWHKLKIKVCMNNAKDLTFEKKITLVNAICEEEAKRIVFGWPSLDPEWRYEDLTLE</sequence>
<evidence type="ECO:0000313" key="2">
    <source>
        <dbReference type="Proteomes" id="UP000789342"/>
    </source>
</evidence>
<gene>
    <name evidence="1" type="ORF">AMORRO_LOCUS8231</name>
</gene>
<dbReference type="EMBL" id="CAJVPV010006849">
    <property type="protein sequence ID" value="CAG8611285.1"/>
    <property type="molecule type" value="Genomic_DNA"/>
</dbReference>
<accession>A0A9N9CTI9</accession>
<name>A0A9N9CTI9_9GLOM</name>
<reference evidence="1" key="1">
    <citation type="submission" date="2021-06" db="EMBL/GenBank/DDBJ databases">
        <authorList>
            <person name="Kallberg Y."/>
            <person name="Tangrot J."/>
            <person name="Rosling A."/>
        </authorList>
    </citation>
    <scope>NUCLEOTIDE SEQUENCE</scope>
    <source>
        <strain evidence="1">CL551</strain>
    </source>
</reference>
<organism evidence="1 2">
    <name type="scientific">Acaulospora morrowiae</name>
    <dbReference type="NCBI Taxonomy" id="94023"/>
    <lineage>
        <taxon>Eukaryota</taxon>
        <taxon>Fungi</taxon>
        <taxon>Fungi incertae sedis</taxon>
        <taxon>Mucoromycota</taxon>
        <taxon>Glomeromycotina</taxon>
        <taxon>Glomeromycetes</taxon>
        <taxon>Diversisporales</taxon>
        <taxon>Acaulosporaceae</taxon>
        <taxon>Acaulospora</taxon>
    </lineage>
</organism>
<dbReference type="Proteomes" id="UP000789342">
    <property type="component" value="Unassembled WGS sequence"/>
</dbReference>
<dbReference type="AlphaFoldDB" id="A0A9N9CTI9"/>
<keyword evidence="2" id="KW-1185">Reference proteome</keyword>
<protein>
    <submittedName>
        <fullName evidence="1">14091_t:CDS:1</fullName>
    </submittedName>
</protein>
<dbReference type="OrthoDB" id="2333384at2759"/>